<comment type="caution">
    <text evidence="5">The sequence shown here is derived from an EMBL/GenBank/DDBJ whole genome shotgun (WGS) entry which is preliminary data.</text>
</comment>
<dbReference type="Pfam" id="PF07992">
    <property type="entry name" value="Pyr_redox_2"/>
    <property type="match status" value="1"/>
</dbReference>
<dbReference type="Gene3D" id="3.50.50.60">
    <property type="entry name" value="FAD/NAD(P)-binding domain"/>
    <property type="match status" value="2"/>
</dbReference>
<keyword evidence="2" id="KW-0560">Oxidoreductase</keyword>
<gene>
    <name evidence="5" type="ORF">ACFO3M_14560</name>
</gene>
<sequence length="563" mass="59763">MTGTALAVVARDAGLRTSTTRELERRYGSDYRVVSATGRGELDAALSAAGDPTVAVLLGGLGEDDPDGLEVLRACHAEHPGAIAVALVRWGAFETARPIFEAITVGQLDRWVYAPQGCPDEEFHRSVTEILDEWSSRRGGGFEAVRIIGHRWDPHAQHLRDQMTRNRIPLGIYEAGSPEGRAMLADLELEQPRLPVVVVRFRPEQTVLEAPTDLEVAEAFGLFDPLDPDAVHDVAIVGAGPAGLGASVYAASEGLDTLHLECEAVGGQAGTSSLIRNYLGFPTGVSGSRLAFSAYLQAWAFGTTFSFMRTAASLRTEDGLHRITLHDGTAVRARSVVIATGAAWRRVGVPELEAFTGRGVFYGAAVSEAPAMAGRHVFVVGGGNSAGQAAVYLSRYAERVTVLVRRSSLAETMSDYLIRELEALPRVDVRYRVQVAGGRGSDVLETVVLRDLDTGAETEEPGMLFVMIGSEPRTDWLAGTLARDRWGFLLTGAALLAGGDVTPAWPLDRPPALLETSTPGVFAAGDVRQGSVKRVASAVGEGALAVTLVHAHLASLAASSAAR</sequence>
<reference evidence="6" key="1">
    <citation type="journal article" date="2019" name="Int. J. Syst. Evol. Microbiol.">
        <title>The Global Catalogue of Microorganisms (GCM) 10K type strain sequencing project: providing services to taxonomists for standard genome sequencing and annotation.</title>
        <authorList>
            <consortium name="The Broad Institute Genomics Platform"/>
            <consortium name="The Broad Institute Genome Sequencing Center for Infectious Disease"/>
            <person name="Wu L."/>
            <person name="Ma J."/>
        </authorList>
    </citation>
    <scope>NUCLEOTIDE SEQUENCE [LARGE SCALE GENOMIC DNA]</scope>
    <source>
        <strain evidence="6">CCUG 62763</strain>
    </source>
</reference>
<accession>A0ABV9LKN5</accession>
<protein>
    <submittedName>
        <fullName evidence="5">FAD-dependent oxidoreductase</fullName>
    </submittedName>
</protein>
<evidence type="ECO:0000259" key="4">
    <source>
        <dbReference type="Pfam" id="PF07992"/>
    </source>
</evidence>
<comment type="catalytic activity">
    <reaction evidence="3">
        <text>[thioredoxin]-dithiol + NADP(+) = [thioredoxin]-disulfide + NADPH + H(+)</text>
        <dbReference type="Rhea" id="RHEA:20345"/>
        <dbReference type="Rhea" id="RHEA-COMP:10698"/>
        <dbReference type="Rhea" id="RHEA-COMP:10700"/>
        <dbReference type="ChEBI" id="CHEBI:15378"/>
        <dbReference type="ChEBI" id="CHEBI:29950"/>
        <dbReference type="ChEBI" id="CHEBI:50058"/>
        <dbReference type="ChEBI" id="CHEBI:57783"/>
        <dbReference type="ChEBI" id="CHEBI:58349"/>
        <dbReference type="EC" id="1.8.1.9"/>
    </reaction>
</comment>
<evidence type="ECO:0000313" key="5">
    <source>
        <dbReference type="EMBL" id="MFC4694619.1"/>
    </source>
</evidence>
<dbReference type="PRINTS" id="PR00368">
    <property type="entry name" value="FADPNR"/>
</dbReference>
<evidence type="ECO:0000256" key="3">
    <source>
        <dbReference type="ARBA" id="ARBA00048132"/>
    </source>
</evidence>
<evidence type="ECO:0000256" key="1">
    <source>
        <dbReference type="ARBA" id="ARBA00022630"/>
    </source>
</evidence>
<dbReference type="PANTHER" id="PTHR48105">
    <property type="entry name" value="THIOREDOXIN REDUCTASE 1-RELATED-RELATED"/>
    <property type="match status" value="1"/>
</dbReference>
<organism evidence="5 6">
    <name type="scientific">Geodermatophilus arenarius</name>
    <dbReference type="NCBI Taxonomy" id="1137990"/>
    <lineage>
        <taxon>Bacteria</taxon>
        <taxon>Bacillati</taxon>
        <taxon>Actinomycetota</taxon>
        <taxon>Actinomycetes</taxon>
        <taxon>Geodermatophilales</taxon>
        <taxon>Geodermatophilaceae</taxon>
        <taxon>Geodermatophilus</taxon>
    </lineage>
</organism>
<proteinExistence type="predicted"/>
<dbReference type="InterPro" id="IPR023753">
    <property type="entry name" value="FAD/NAD-binding_dom"/>
</dbReference>
<dbReference type="InterPro" id="IPR050097">
    <property type="entry name" value="Ferredoxin-NADP_redctase_2"/>
</dbReference>
<evidence type="ECO:0000313" key="6">
    <source>
        <dbReference type="Proteomes" id="UP001596025"/>
    </source>
</evidence>
<dbReference type="InterPro" id="IPR036188">
    <property type="entry name" value="FAD/NAD-bd_sf"/>
</dbReference>
<dbReference type="Proteomes" id="UP001596025">
    <property type="component" value="Unassembled WGS sequence"/>
</dbReference>
<feature type="domain" description="FAD/NAD(P)-binding" evidence="4">
    <location>
        <begin position="232"/>
        <end position="542"/>
    </location>
</feature>
<dbReference type="RefSeq" id="WP_387989984.1">
    <property type="nucleotide sequence ID" value="NZ_JBHSGR010000015.1"/>
</dbReference>
<name>A0ABV9LKN5_9ACTN</name>
<dbReference type="EMBL" id="JBHSGR010000015">
    <property type="protein sequence ID" value="MFC4694619.1"/>
    <property type="molecule type" value="Genomic_DNA"/>
</dbReference>
<keyword evidence="1" id="KW-0285">Flavoprotein</keyword>
<dbReference type="SUPFAM" id="SSF51905">
    <property type="entry name" value="FAD/NAD(P)-binding domain"/>
    <property type="match status" value="1"/>
</dbReference>
<keyword evidence="6" id="KW-1185">Reference proteome</keyword>
<dbReference type="PRINTS" id="PR00469">
    <property type="entry name" value="PNDRDTASEII"/>
</dbReference>
<evidence type="ECO:0000256" key="2">
    <source>
        <dbReference type="ARBA" id="ARBA00023002"/>
    </source>
</evidence>